<keyword evidence="2" id="KW-0560">Oxidoreductase</keyword>
<proteinExistence type="inferred from homology"/>
<accession>A0A158E4R4</accession>
<dbReference type="PANTHER" id="PTHR24321:SF8">
    <property type="entry name" value="ESTRADIOL 17-BETA-DEHYDROGENASE 8-RELATED"/>
    <property type="match status" value="1"/>
</dbReference>
<dbReference type="EMBL" id="FCOX02000046">
    <property type="protein sequence ID" value="SAL01862.1"/>
    <property type="molecule type" value="Genomic_DNA"/>
</dbReference>
<dbReference type="PRINTS" id="PR00081">
    <property type="entry name" value="GDHRDH"/>
</dbReference>
<dbReference type="InterPro" id="IPR036291">
    <property type="entry name" value="NAD(P)-bd_dom_sf"/>
</dbReference>
<sequence>MNRFADKTFIVTGAGSGIGEACVRRLVSEGGNVVAADLQSENLERVTSDLPAERILAVTVDVSDRAQVDSLVTQTMDRFGVPFGLVNSAGIRGVGTVLDFDPLSWHRVLSVNLEGTVNVCESFCRALTKSSARGAIVNVSSAAGVMAIQNRFGYVTSKFGVCGATRAMALDLAGFGIRANAVAPGTIRTPMTATTFANEEDAQRVRTSQPLGREGTPEEVAAAIAFLLSDDASFITGVVLPVDGGFSTGVPANTKH</sequence>
<dbReference type="SUPFAM" id="SSF51735">
    <property type="entry name" value="NAD(P)-binding Rossmann-fold domains"/>
    <property type="match status" value="1"/>
</dbReference>
<dbReference type="FunFam" id="3.40.50.720:FF:000084">
    <property type="entry name" value="Short-chain dehydrogenase reductase"/>
    <property type="match status" value="1"/>
</dbReference>
<dbReference type="GO" id="GO:0016491">
    <property type="term" value="F:oxidoreductase activity"/>
    <property type="evidence" value="ECO:0007669"/>
    <property type="project" value="UniProtKB-KW"/>
</dbReference>
<organism evidence="3 4">
    <name type="scientific">Caballeronia calidae</name>
    <dbReference type="NCBI Taxonomy" id="1777139"/>
    <lineage>
        <taxon>Bacteria</taxon>
        <taxon>Pseudomonadati</taxon>
        <taxon>Pseudomonadota</taxon>
        <taxon>Betaproteobacteria</taxon>
        <taxon>Burkholderiales</taxon>
        <taxon>Burkholderiaceae</taxon>
        <taxon>Caballeronia</taxon>
    </lineage>
</organism>
<dbReference type="PANTHER" id="PTHR24321">
    <property type="entry name" value="DEHYDROGENASES, SHORT CHAIN"/>
    <property type="match status" value="1"/>
</dbReference>
<name>A0A158E4R4_9BURK</name>
<dbReference type="OrthoDB" id="6823797at2"/>
<evidence type="ECO:0000256" key="1">
    <source>
        <dbReference type="ARBA" id="ARBA00006484"/>
    </source>
</evidence>
<dbReference type="CDD" id="cd05233">
    <property type="entry name" value="SDR_c"/>
    <property type="match status" value="1"/>
</dbReference>
<reference evidence="3" key="1">
    <citation type="submission" date="2016-01" db="EMBL/GenBank/DDBJ databases">
        <authorList>
            <person name="Peeters C."/>
        </authorList>
    </citation>
    <scope>NUCLEOTIDE SEQUENCE</scope>
    <source>
        <strain evidence="3">LMG 29321</strain>
    </source>
</reference>
<evidence type="ECO:0000313" key="4">
    <source>
        <dbReference type="Proteomes" id="UP000071859"/>
    </source>
</evidence>
<dbReference type="Pfam" id="PF13561">
    <property type="entry name" value="adh_short_C2"/>
    <property type="match status" value="1"/>
</dbReference>
<dbReference type="NCBIfam" id="NF005559">
    <property type="entry name" value="PRK07231.1"/>
    <property type="match status" value="1"/>
</dbReference>
<protein>
    <submittedName>
        <fullName evidence="3">Short-chain dehydrogenase/reductase SDR</fullName>
    </submittedName>
</protein>
<evidence type="ECO:0000313" key="3">
    <source>
        <dbReference type="EMBL" id="SAL01862.1"/>
    </source>
</evidence>
<dbReference type="InterPro" id="IPR002347">
    <property type="entry name" value="SDR_fam"/>
</dbReference>
<evidence type="ECO:0000256" key="2">
    <source>
        <dbReference type="ARBA" id="ARBA00023002"/>
    </source>
</evidence>
<dbReference type="Gene3D" id="3.40.50.720">
    <property type="entry name" value="NAD(P)-binding Rossmann-like Domain"/>
    <property type="match status" value="1"/>
</dbReference>
<dbReference type="RefSeq" id="WP_062610358.1">
    <property type="nucleotide sequence ID" value="NZ_FCOX02000046.1"/>
</dbReference>
<dbReference type="AlphaFoldDB" id="A0A158E4R4"/>
<dbReference type="PRINTS" id="PR00080">
    <property type="entry name" value="SDRFAMILY"/>
</dbReference>
<gene>
    <name evidence="3" type="ORF">AWB78_06228</name>
</gene>
<comment type="similarity">
    <text evidence="1">Belongs to the short-chain dehydrogenases/reductases (SDR) family.</text>
</comment>
<keyword evidence="4" id="KW-1185">Reference proteome</keyword>
<comment type="caution">
    <text evidence="3">The sequence shown here is derived from an EMBL/GenBank/DDBJ whole genome shotgun (WGS) entry which is preliminary data.</text>
</comment>
<dbReference type="Proteomes" id="UP000071859">
    <property type="component" value="Unassembled WGS sequence"/>
</dbReference>